<dbReference type="SUPFAM" id="SSF53335">
    <property type="entry name" value="S-adenosyl-L-methionine-dependent methyltransferases"/>
    <property type="match status" value="1"/>
</dbReference>
<keyword evidence="2" id="KW-1185">Reference proteome</keyword>
<evidence type="ECO:0000313" key="2">
    <source>
        <dbReference type="Proteomes" id="UP001300096"/>
    </source>
</evidence>
<dbReference type="InterPro" id="IPR029063">
    <property type="entry name" value="SAM-dependent_MTases_sf"/>
</dbReference>
<dbReference type="Proteomes" id="UP001300096">
    <property type="component" value="Unassembled WGS sequence"/>
</dbReference>
<protein>
    <submittedName>
        <fullName evidence="1">Uncharacterized protein</fullName>
    </submittedName>
</protein>
<dbReference type="Gene3D" id="3.40.50.150">
    <property type="entry name" value="Vaccinia Virus protein VP39"/>
    <property type="match status" value="1"/>
</dbReference>
<comment type="caution">
    <text evidence="1">The sequence shown here is derived from an EMBL/GenBank/DDBJ whole genome shotgun (WGS) entry which is preliminary data.</text>
</comment>
<sequence>MTRGQKTADRRVRESYSARAAEYTALLGDMSHSVIHADADELPSLLAAARRLLRTGGHLLLGFFDGPDGEPFAHAVTTAHFWSIRGMTELLEGAGFSVVDGEARIQEGRRPHASISAVAV</sequence>
<gene>
    <name evidence="1" type="ORF">KZC51_02050</name>
</gene>
<evidence type="ECO:0000313" key="1">
    <source>
        <dbReference type="EMBL" id="MCK2034907.1"/>
    </source>
</evidence>
<reference evidence="1 2" key="1">
    <citation type="submission" date="2021-06" db="EMBL/GenBank/DDBJ databases">
        <title>Genome-based taxonomic framework of Microbacterium strains isolated from marine environment, the description of four new species and reclassification of four preexisting species.</title>
        <authorList>
            <person name="Lee S.D."/>
            <person name="Kim S.-M."/>
            <person name="Byeon Y.-S."/>
            <person name="Yang H.L."/>
            <person name="Kim I.S."/>
        </authorList>
    </citation>
    <scope>NUCLEOTIDE SEQUENCE [LARGE SCALE GENOMIC DNA]</scope>
    <source>
        <strain evidence="1 2">SSW1-49</strain>
    </source>
</reference>
<proteinExistence type="predicted"/>
<name>A0ABT0FB08_9MICO</name>
<organism evidence="1 2">
    <name type="scientific">Microbacterium croceum</name>
    <dbReference type="NCBI Taxonomy" id="2851645"/>
    <lineage>
        <taxon>Bacteria</taxon>
        <taxon>Bacillati</taxon>
        <taxon>Actinomycetota</taxon>
        <taxon>Actinomycetes</taxon>
        <taxon>Micrococcales</taxon>
        <taxon>Microbacteriaceae</taxon>
        <taxon>Microbacterium</taxon>
    </lineage>
</organism>
<accession>A0ABT0FB08</accession>
<dbReference type="EMBL" id="JAHWXN010000001">
    <property type="protein sequence ID" value="MCK2034907.1"/>
    <property type="molecule type" value="Genomic_DNA"/>
</dbReference>
<dbReference type="RefSeq" id="WP_247628359.1">
    <property type="nucleotide sequence ID" value="NZ_JAHWXN010000001.1"/>
</dbReference>